<dbReference type="AlphaFoldDB" id="A0A8T1VSV0"/>
<sequence>MSEQKLRNLVDNLSAVFGRGETGAPSPQGRLDESLNTNSKFLDTTASYANTFRGVRVLLINHGILPMPAGKKYLTPVMMPSTPGTIGYVVEDSIAAVEQRSQGTKFNANCLDI</sequence>
<name>A0A8T1VSV0_9STRA</name>
<keyword evidence="2" id="KW-1185">Reference proteome</keyword>
<gene>
    <name evidence="1" type="ORF">PHYPSEUDO_004078</name>
</gene>
<dbReference type="EMBL" id="JAGDFM010000189">
    <property type="protein sequence ID" value="KAG7383030.1"/>
    <property type="molecule type" value="Genomic_DNA"/>
</dbReference>
<protein>
    <submittedName>
        <fullName evidence="1">Uncharacterized protein</fullName>
    </submittedName>
</protein>
<accession>A0A8T1VSV0</accession>
<evidence type="ECO:0000313" key="1">
    <source>
        <dbReference type="EMBL" id="KAG7383030.1"/>
    </source>
</evidence>
<organism evidence="1 2">
    <name type="scientific">Phytophthora pseudosyringae</name>
    <dbReference type="NCBI Taxonomy" id="221518"/>
    <lineage>
        <taxon>Eukaryota</taxon>
        <taxon>Sar</taxon>
        <taxon>Stramenopiles</taxon>
        <taxon>Oomycota</taxon>
        <taxon>Peronosporomycetes</taxon>
        <taxon>Peronosporales</taxon>
        <taxon>Peronosporaceae</taxon>
        <taxon>Phytophthora</taxon>
    </lineage>
</organism>
<evidence type="ECO:0000313" key="2">
    <source>
        <dbReference type="Proteomes" id="UP000694044"/>
    </source>
</evidence>
<dbReference type="Proteomes" id="UP000694044">
    <property type="component" value="Unassembled WGS sequence"/>
</dbReference>
<reference evidence="1" key="1">
    <citation type="submission" date="2021-02" db="EMBL/GenBank/DDBJ databases">
        <authorList>
            <person name="Palmer J.M."/>
        </authorList>
    </citation>
    <scope>NUCLEOTIDE SEQUENCE</scope>
    <source>
        <strain evidence="1">SCRP734</strain>
    </source>
</reference>
<comment type="caution">
    <text evidence="1">The sequence shown here is derived from an EMBL/GenBank/DDBJ whole genome shotgun (WGS) entry which is preliminary data.</text>
</comment>
<proteinExistence type="predicted"/>